<dbReference type="InterPro" id="IPR048945">
    <property type="entry name" value="RASSF8/10_RA"/>
</dbReference>
<proteinExistence type="predicted"/>
<feature type="region of interest" description="Disordered" evidence="10">
    <location>
        <begin position="817"/>
        <end position="996"/>
    </location>
</feature>
<dbReference type="SUPFAM" id="SSF50044">
    <property type="entry name" value="SH3-domain"/>
    <property type="match status" value="1"/>
</dbReference>
<dbReference type="GeneID" id="101845792"/>
<dbReference type="RefSeq" id="XP_012941218.1">
    <property type="nucleotide sequence ID" value="XM_013085764.2"/>
</dbReference>
<dbReference type="Gene3D" id="1.25.40.20">
    <property type="entry name" value="Ankyrin repeat-containing domain"/>
    <property type="match status" value="1"/>
</dbReference>
<evidence type="ECO:0000256" key="10">
    <source>
        <dbReference type="SAM" id="MobiDB-lite"/>
    </source>
</evidence>
<keyword evidence="12" id="KW-1185">Reference proteome</keyword>
<evidence type="ECO:0000256" key="2">
    <source>
        <dbReference type="ARBA" id="ARBA00022443"/>
    </source>
</evidence>
<dbReference type="PROSITE" id="PS50002">
    <property type="entry name" value="SH3"/>
    <property type="match status" value="1"/>
</dbReference>
<dbReference type="Pfam" id="PF00018">
    <property type="entry name" value="SH3_1"/>
    <property type="match status" value="1"/>
</dbReference>
<accession>A0ABM1A5H8</accession>
<dbReference type="Pfam" id="PF12796">
    <property type="entry name" value="Ank_2"/>
    <property type="match status" value="1"/>
</dbReference>
<dbReference type="PROSITE" id="PS50297">
    <property type="entry name" value="ANK_REP_REGION"/>
    <property type="match status" value="2"/>
</dbReference>
<dbReference type="SMART" id="SM00248">
    <property type="entry name" value="ANK"/>
    <property type="match status" value="2"/>
</dbReference>
<dbReference type="SMART" id="SM00326">
    <property type="entry name" value="SH3"/>
    <property type="match status" value="1"/>
</dbReference>
<feature type="domain" description="SH3" evidence="11">
    <location>
        <begin position="1139"/>
        <end position="1201"/>
    </location>
</feature>
<feature type="compositionally biased region" description="Low complexity" evidence="10">
    <location>
        <begin position="627"/>
        <end position="644"/>
    </location>
</feature>
<feature type="compositionally biased region" description="Low complexity" evidence="10">
    <location>
        <begin position="706"/>
        <end position="734"/>
    </location>
</feature>
<feature type="compositionally biased region" description="Polar residues" evidence="10">
    <location>
        <begin position="737"/>
        <end position="746"/>
    </location>
</feature>
<feature type="compositionally biased region" description="Basic and acidic residues" evidence="10">
    <location>
        <begin position="14"/>
        <end position="30"/>
    </location>
</feature>
<dbReference type="Gene3D" id="3.10.20.90">
    <property type="entry name" value="Phosphatidylinositol 3-kinase Catalytic Subunit, Chain A, domain 1"/>
    <property type="match status" value="1"/>
</dbReference>
<evidence type="ECO:0000256" key="3">
    <source>
        <dbReference type="ARBA" id="ARBA00022703"/>
    </source>
</evidence>
<feature type="region of interest" description="Disordered" evidence="10">
    <location>
        <begin position="554"/>
        <end position="773"/>
    </location>
</feature>
<feature type="region of interest" description="Disordered" evidence="10">
    <location>
        <begin position="461"/>
        <end position="536"/>
    </location>
</feature>
<evidence type="ECO:0000256" key="6">
    <source>
        <dbReference type="ARBA" id="ARBA00023242"/>
    </source>
</evidence>
<dbReference type="InterPro" id="IPR047163">
    <property type="entry name" value="ASPP1/2"/>
</dbReference>
<keyword evidence="3" id="KW-0053">Apoptosis</keyword>
<name>A0ABM1A5H8_APLCA</name>
<feature type="repeat" description="ANK" evidence="7">
    <location>
        <begin position="1073"/>
        <end position="1105"/>
    </location>
</feature>
<evidence type="ECO:0000256" key="8">
    <source>
        <dbReference type="PROSITE-ProRule" id="PRU00192"/>
    </source>
</evidence>
<feature type="coiled-coil region" evidence="9">
    <location>
        <begin position="157"/>
        <end position="277"/>
    </location>
</feature>
<evidence type="ECO:0000313" key="12">
    <source>
        <dbReference type="Proteomes" id="UP000694888"/>
    </source>
</evidence>
<keyword evidence="9" id="KW-0175">Coiled coil</keyword>
<reference evidence="13" key="1">
    <citation type="submission" date="2025-08" db="UniProtKB">
        <authorList>
            <consortium name="RefSeq"/>
        </authorList>
    </citation>
    <scope>IDENTIFICATION</scope>
</reference>
<evidence type="ECO:0000256" key="4">
    <source>
        <dbReference type="ARBA" id="ARBA00022737"/>
    </source>
</evidence>
<gene>
    <name evidence="13" type="primary">LOC101845792</name>
</gene>
<evidence type="ECO:0000256" key="1">
    <source>
        <dbReference type="ARBA" id="ARBA00004123"/>
    </source>
</evidence>
<protein>
    <submittedName>
        <fullName evidence="13">Apoptosis-stimulating of p53 protein 1</fullName>
    </submittedName>
</protein>
<organism evidence="12 13">
    <name type="scientific">Aplysia californica</name>
    <name type="common">California sea hare</name>
    <dbReference type="NCBI Taxonomy" id="6500"/>
    <lineage>
        <taxon>Eukaryota</taxon>
        <taxon>Metazoa</taxon>
        <taxon>Spiralia</taxon>
        <taxon>Lophotrochozoa</taxon>
        <taxon>Mollusca</taxon>
        <taxon>Gastropoda</taxon>
        <taxon>Heterobranchia</taxon>
        <taxon>Euthyneura</taxon>
        <taxon>Tectipleura</taxon>
        <taxon>Aplysiida</taxon>
        <taxon>Aplysioidea</taxon>
        <taxon>Aplysiidae</taxon>
        <taxon>Aplysia</taxon>
    </lineage>
</organism>
<feature type="compositionally biased region" description="Polar residues" evidence="10">
    <location>
        <begin position="461"/>
        <end position="470"/>
    </location>
</feature>
<dbReference type="Pfam" id="PF21712">
    <property type="entry name" value="RASSF8-10_RA"/>
    <property type="match status" value="1"/>
</dbReference>
<feature type="compositionally biased region" description="Low complexity" evidence="10">
    <location>
        <begin position="679"/>
        <end position="697"/>
    </location>
</feature>
<feature type="compositionally biased region" description="Polar residues" evidence="10">
    <location>
        <begin position="490"/>
        <end position="511"/>
    </location>
</feature>
<feature type="region of interest" description="Disordered" evidence="10">
    <location>
        <begin position="339"/>
        <end position="382"/>
    </location>
</feature>
<feature type="region of interest" description="Disordered" evidence="10">
    <location>
        <begin position="1"/>
        <end position="30"/>
    </location>
</feature>
<feature type="compositionally biased region" description="Basic and acidic residues" evidence="10">
    <location>
        <begin position="937"/>
        <end position="959"/>
    </location>
</feature>
<dbReference type="PROSITE" id="PS50088">
    <property type="entry name" value="ANK_REPEAT"/>
    <property type="match status" value="2"/>
</dbReference>
<dbReference type="SUPFAM" id="SSF48403">
    <property type="entry name" value="Ankyrin repeat"/>
    <property type="match status" value="1"/>
</dbReference>
<dbReference type="CDD" id="cd11807">
    <property type="entry name" value="SH3_ASPP"/>
    <property type="match status" value="1"/>
</dbReference>
<feature type="compositionally biased region" description="Basic and acidic residues" evidence="10">
    <location>
        <begin position="880"/>
        <end position="899"/>
    </location>
</feature>
<feature type="compositionally biased region" description="Polar residues" evidence="10">
    <location>
        <begin position="349"/>
        <end position="360"/>
    </location>
</feature>
<feature type="compositionally biased region" description="Low complexity" evidence="10">
    <location>
        <begin position="900"/>
        <end position="909"/>
    </location>
</feature>
<dbReference type="InterPro" id="IPR036770">
    <property type="entry name" value="Ankyrin_rpt-contain_sf"/>
</dbReference>
<evidence type="ECO:0000313" key="13">
    <source>
        <dbReference type="RefSeq" id="XP_012941218.1"/>
    </source>
</evidence>
<keyword evidence="4" id="KW-0677">Repeat</keyword>
<keyword evidence="5 7" id="KW-0040">ANK repeat</keyword>
<evidence type="ECO:0000256" key="7">
    <source>
        <dbReference type="PROSITE-ProRule" id="PRU00023"/>
    </source>
</evidence>
<feature type="compositionally biased region" description="Polar residues" evidence="10">
    <location>
        <begin position="604"/>
        <end position="615"/>
    </location>
</feature>
<dbReference type="InterPro" id="IPR001452">
    <property type="entry name" value="SH3_domain"/>
</dbReference>
<comment type="subcellular location">
    <subcellularLocation>
        <location evidence="1">Nucleus</location>
    </subcellularLocation>
</comment>
<evidence type="ECO:0000256" key="5">
    <source>
        <dbReference type="ARBA" id="ARBA00023043"/>
    </source>
</evidence>
<dbReference type="InterPro" id="IPR002110">
    <property type="entry name" value="Ankyrin_rpt"/>
</dbReference>
<dbReference type="PANTHER" id="PTHR24131:SF10">
    <property type="entry name" value="ANKYRIN-REPEAT, SH3-DOMAIN, AND PROLINE-RICH-REGION CONTAINING PROTEIN, ISOFORM B"/>
    <property type="match status" value="1"/>
</dbReference>
<feature type="compositionally biased region" description="Polar residues" evidence="10">
    <location>
        <begin position="911"/>
        <end position="925"/>
    </location>
</feature>
<keyword evidence="2 8" id="KW-0728">SH3 domain</keyword>
<dbReference type="InterPro" id="IPR036028">
    <property type="entry name" value="SH3-like_dom_sf"/>
</dbReference>
<dbReference type="PANTHER" id="PTHR24131">
    <property type="entry name" value="APOPTOSIS-STIMULATING OF P53 PROTEIN"/>
    <property type="match status" value="1"/>
</dbReference>
<evidence type="ECO:0000259" key="11">
    <source>
        <dbReference type="PROSITE" id="PS50002"/>
    </source>
</evidence>
<dbReference type="Proteomes" id="UP000694888">
    <property type="component" value="Unplaced"/>
</dbReference>
<sequence>MYFAVVAKSDTSGDGDKEAEEEKKTNSNDEPWKQTSIWVYSSENHGSSLEVPLTPETLVSDVLDCVRDPVRGDSYLVSVAGDTEYQLQPEDNVWAFLYDMWTRTGSTLSFILRYKDTLTSWPPPGLQARRQQMRTPQGRDSHTAPSAQQLPGGDLTLAELQEMSTRQQQQMEAQQQVLVAKEQRLKYLRQHESLHAQRVAHNEQLRRATERVENQEMKLRKLRALRGQAEQYRHNNGQLTSELEAVRAVFNEKEKELAMAVARVDQLTRQLQELRNSSAHGGGNNKTAAALELEKLRNELLIRNKLNEQQTQAIAAKEKLLSQRREEVTRMDARIHELQQRLKKRRSQEQQSANQNTSKKQAVPAAPGSHSHHHGVGVGGPNVATVEPYIQYAPQDVVKDDSFTKTGGFLKQDPKYQTLPSHVKFVVPPGRASDSQQKQVEMNNNNQLIEEYPLPTVLPANTHNKMSQNHPAVVGGNNNNNESGKANFNYSKSMSGDASISSTGGNKQPNGQKPAPPVAVKPLGPASKQQHQQQLQQQQQLLQQQLLLQQQQQQQQNRTVKPSDKQSIMGVPSSANEHSSHARLTDSRRGGGGNNNSPRVPDLSPTQPGQSSSYPVISINEEERQAGSGQSSPASSEGSDSSGGIQVLDKDHEVNTSSIGPVSAMIEKLNQKTGPSGRPSHPSSSAAHPPQPAQQAHRQVNVAGPNNHHTANNSNSNVPPSSPSQTDLSSSSKPVNHDSNSSSRSPTVAPPTSQGGGSTPPQQHAPHLNQKPAPTYRYASKNQIANTYMGRLGSAAMEKYQRNLNLLYRNQDALSGRDAQAGDRVDGHTPPGMPAAADVGPGGEGHPQFGAVASPNYPDIASDKGSYKLNTPKHIRRRHSDSENEDLNKALQERQELEQQRQQQTGEQQQDSKTVVPNAKTDTVQSSSSLSSNKAESQTHPDGNSKPEHNSTKDNKAEPKVPTAQQVEKKESQPVPSNKATEVVKRRTKSNLKKDGVRRSTNRVSFDPLALLLDASLEGELELVRKVAVQVDDVSTANDEGITALHNAICAGHYEIVKFLVEFGCDVNSPDSDGWTPLHCAASCNNLPMVRFLVEHGACVFATTISDQETAADKCEEEEDGYDSCSDYLYSIQEKLGITNSGEVYAVFDYQATNVDELSFVIGASLTVLRKGDEKEKEWWWARLYGKEGYIPRNLLGLYPRVIGQAKVSEC</sequence>
<keyword evidence="6" id="KW-0539">Nucleus</keyword>
<feature type="region of interest" description="Disordered" evidence="10">
    <location>
        <begin position="122"/>
        <end position="152"/>
    </location>
</feature>
<feature type="compositionally biased region" description="Basic and acidic residues" evidence="10">
    <location>
        <begin position="578"/>
        <end position="589"/>
    </location>
</feature>
<feature type="repeat" description="ANK" evidence="7">
    <location>
        <begin position="1040"/>
        <end position="1072"/>
    </location>
</feature>
<feature type="compositionally biased region" description="Low complexity" evidence="10">
    <location>
        <begin position="475"/>
        <end position="489"/>
    </location>
</feature>
<evidence type="ECO:0000256" key="9">
    <source>
        <dbReference type="SAM" id="Coils"/>
    </source>
</evidence>